<comment type="subcellular location">
    <subcellularLocation>
        <location evidence="1">Membrane</location>
        <topology evidence="1">Multi-pass membrane protein</topology>
    </subcellularLocation>
</comment>
<evidence type="ECO:0000256" key="1">
    <source>
        <dbReference type="ARBA" id="ARBA00004141"/>
    </source>
</evidence>
<reference evidence="7" key="1">
    <citation type="submission" date="2022-12" db="EMBL/GenBank/DDBJ databases">
        <authorList>
            <person name="Brejova B."/>
        </authorList>
    </citation>
    <scope>NUCLEOTIDE SEQUENCE</scope>
</reference>
<name>A0A9W4TWQ0_9ASCO</name>
<feature type="transmembrane region" description="Helical" evidence="6">
    <location>
        <begin position="91"/>
        <end position="120"/>
    </location>
</feature>
<keyword evidence="3 6" id="KW-1133">Transmembrane helix</keyword>
<feature type="compositionally biased region" description="Basic and acidic residues" evidence="5">
    <location>
        <begin position="282"/>
        <end position="294"/>
    </location>
</feature>
<evidence type="ECO:0000256" key="6">
    <source>
        <dbReference type="SAM" id="Phobius"/>
    </source>
</evidence>
<dbReference type="Proteomes" id="UP001152885">
    <property type="component" value="Unassembled WGS sequence"/>
</dbReference>
<feature type="transmembrane region" description="Helical" evidence="6">
    <location>
        <begin position="59"/>
        <end position="79"/>
    </location>
</feature>
<accession>A0A9W4TWQ0</accession>
<evidence type="ECO:0000256" key="2">
    <source>
        <dbReference type="ARBA" id="ARBA00022692"/>
    </source>
</evidence>
<dbReference type="SUPFAM" id="SSF144091">
    <property type="entry name" value="Rhomboid-like"/>
    <property type="match status" value="1"/>
</dbReference>
<feature type="transmembrane region" description="Helical" evidence="6">
    <location>
        <begin position="226"/>
        <end position="245"/>
    </location>
</feature>
<feature type="transmembrane region" description="Helical" evidence="6">
    <location>
        <begin position="20"/>
        <end position="39"/>
    </location>
</feature>
<evidence type="ECO:0000313" key="7">
    <source>
        <dbReference type="EMBL" id="CAI5758798.1"/>
    </source>
</evidence>
<evidence type="ECO:0000256" key="3">
    <source>
        <dbReference type="ARBA" id="ARBA00022989"/>
    </source>
</evidence>
<feature type="transmembrane region" description="Helical" evidence="6">
    <location>
        <begin position="151"/>
        <end position="175"/>
    </location>
</feature>
<feature type="region of interest" description="Disordered" evidence="5">
    <location>
        <begin position="268"/>
        <end position="309"/>
    </location>
</feature>
<dbReference type="GO" id="GO:0016020">
    <property type="term" value="C:membrane"/>
    <property type="evidence" value="ECO:0007669"/>
    <property type="project" value="UniProtKB-SubCell"/>
</dbReference>
<proteinExistence type="predicted"/>
<organism evidence="7 8">
    <name type="scientific">Candida verbasci</name>
    <dbReference type="NCBI Taxonomy" id="1227364"/>
    <lineage>
        <taxon>Eukaryota</taxon>
        <taxon>Fungi</taxon>
        <taxon>Dikarya</taxon>
        <taxon>Ascomycota</taxon>
        <taxon>Saccharomycotina</taxon>
        <taxon>Pichiomycetes</taxon>
        <taxon>Debaryomycetaceae</taxon>
        <taxon>Candida/Lodderomyces clade</taxon>
        <taxon>Candida</taxon>
    </lineage>
</organism>
<gene>
    <name evidence="7" type="ORF">CANVERA_P3310</name>
</gene>
<dbReference type="InterPro" id="IPR035952">
    <property type="entry name" value="Rhomboid-like_sf"/>
</dbReference>
<dbReference type="AlphaFoldDB" id="A0A9W4TWQ0"/>
<keyword evidence="2 6" id="KW-0812">Transmembrane</keyword>
<sequence length="309" mass="36011">MVQSTPIRGFANTPVTKSICIISTITPLLLSILSIKYLVQLIIDPFIIEYHQFWRVITYQFAVINESDYLLIILLWFQFKVLERFYGSRKYLSIVTLFAIYNSITSLIIMSVGQLLVYYLSFVIKVWLFKYDPTTVHYQTTILNEIIPGPIGILSSLYICFGQNIPISYYFQILLKKPTNDESSKVLNLTNRFPIHIMYTLLLLNNGFKSIIPSLIGLFIGKLYCYDLLPGVSWLLSSTIYHLFINPIKKFTNWYVFIRQKFSNQTLPESRASEEPEDDLDESRQEENRIRAETPVRPLGSQFLDTFRT</sequence>
<comment type="caution">
    <text evidence="7">The sequence shown here is derived from an EMBL/GenBank/DDBJ whole genome shotgun (WGS) entry which is preliminary data.</text>
</comment>
<protein>
    <recommendedName>
        <fullName evidence="9">Derlin</fullName>
    </recommendedName>
</protein>
<evidence type="ECO:0000313" key="8">
    <source>
        <dbReference type="Proteomes" id="UP001152885"/>
    </source>
</evidence>
<dbReference type="EMBL" id="CANTUO010000003">
    <property type="protein sequence ID" value="CAI5758798.1"/>
    <property type="molecule type" value="Genomic_DNA"/>
</dbReference>
<keyword evidence="8" id="KW-1185">Reference proteome</keyword>
<keyword evidence="4 6" id="KW-0472">Membrane</keyword>
<evidence type="ECO:0008006" key="9">
    <source>
        <dbReference type="Google" id="ProtNLM"/>
    </source>
</evidence>
<dbReference type="OrthoDB" id="272778at2759"/>
<evidence type="ECO:0000256" key="5">
    <source>
        <dbReference type="SAM" id="MobiDB-lite"/>
    </source>
</evidence>
<evidence type="ECO:0000256" key="4">
    <source>
        <dbReference type="ARBA" id="ARBA00023136"/>
    </source>
</evidence>
<feature type="transmembrane region" description="Helical" evidence="6">
    <location>
        <begin position="196"/>
        <end position="220"/>
    </location>
</feature>